<organism evidence="1 2">
    <name type="scientific">Maribacter dokdonensis</name>
    <dbReference type="NCBI Taxonomy" id="320912"/>
    <lineage>
        <taxon>Bacteria</taxon>
        <taxon>Pseudomonadati</taxon>
        <taxon>Bacteroidota</taxon>
        <taxon>Flavobacteriia</taxon>
        <taxon>Flavobacteriales</taxon>
        <taxon>Flavobacteriaceae</taxon>
        <taxon>Maribacter</taxon>
    </lineage>
</organism>
<proteinExistence type="predicted"/>
<evidence type="ECO:0000313" key="2">
    <source>
        <dbReference type="Proteomes" id="UP000183038"/>
    </source>
</evidence>
<name>A0A1H4PKY3_9FLAO</name>
<dbReference type="EMBL" id="FNTB01000001">
    <property type="protein sequence ID" value="SEC08086.1"/>
    <property type="molecule type" value="Genomic_DNA"/>
</dbReference>
<protein>
    <submittedName>
        <fullName evidence="1">Uncharacterized protein</fullName>
    </submittedName>
</protein>
<dbReference type="AlphaFoldDB" id="A0A1H4PKY3"/>
<accession>A0A1H4PKY3</accession>
<evidence type="ECO:0000313" key="1">
    <source>
        <dbReference type="EMBL" id="SEC08086.1"/>
    </source>
</evidence>
<reference evidence="1 2" key="1">
    <citation type="submission" date="2016-10" db="EMBL/GenBank/DDBJ databases">
        <authorList>
            <person name="de Groot N.N."/>
        </authorList>
    </citation>
    <scope>NUCLEOTIDE SEQUENCE [LARGE SCALE GENOMIC DNA]</scope>
    <source>
        <strain evidence="1 2">MAR_2009_71</strain>
    </source>
</reference>
<sequence>MMLFTFLIPALIIVAAISLSNNNKTKLRAIKVPVNKRKS</sequence>
<dbReference type="Proteomes" id="UP000183038">
    <property type="component" value="Unassembled WGS sequence"/>
</dbReference>
<gene>
    <name evidence="1" type="ORF">SAMN05192540_2301</name>
</gene>